<dbReference type="SUPFAM" id="SSF54637">
    <property type="entry name" value="Thioesterase/thiol ester dehydrase-isomerase"/>
    <property type="match status" value="1"/>
</dbReference>
<dbReference type="EMBL" id="JBAFUR010000002">
    <property type="protein sequence ID" value="MFG1252862.1"/>
    <property type="molecule type" value="Genomic_DNA"/>
</dbReference>
<dbReference type="Gene3D" id="3.10.129.10">
    <property type="entry name" value="Hotdog Thioesterase"/>
    <property type="match status" value="1"/>
</dbReference>
<dbReference type="InterPro" id="IPR029069">
    <property type="entry name" value="HotDog_dom_sf"/>
</dbReference>
<feature type="domain" description="FAS1-like dehydratase" evidence="1">
    <location>
        <begin position="16"/>
        <end position="142"/>
    </location>
</feature>
<dbReference type="InterPro" id="IPR039569">
    <property type="entry name" value="FAS1-like_DH_region"/>
</dbReference>
<proteinExistence type="predicted"/>
<dbReference type="Pfam" id="PF13452">
    <property type="entry name" value="FAS1_DH_region"/>
    <property type="match status" value="1"/>
</dbReference>
<evidence type="ECO:0000313" key="2">
    <source>
        <dbReference type="EMBL" id="MFG1252862.1"/>
    </source>
</evidence>
<name>A0ABW6ZGD9_9HYPH</name>
<sequence length="283" mass="30796">MTDAATLDIDDLRRWIGRREEASERATADLVRRFRATFDDDPGDVAVGAAAPRMLHWCLALPAVQTRALGSDGHPARGGFLPPVPLPRRMWAGGSLAFTGDIAVEDEVRRVSTVTDVQVKHGRSGSLCFVAVGHEIWSGERLVISEVQDIVYRAAGRTATSAPGIAPAPEGRHRRPADTSAPMLFRYSALTFNGHRIHYDHPYVTQVEGYPGLVVHGPLQATWLLRFATDIHGTPPARFTFRGHSPVFDDAPLMLHAEETAEGLSLWTARPGGPVAMSAEAAW</sequence>
<accession>A0ABW6ZGD9</accession>
<evidence type="ECO:0000259" key="1">
    <source>
        <dbReference type="Pfam" id="PF13452"/>
    </source>
</evidence>
<dbReference type="RefSeq" id="WP_029557399.1">
    <property type="nucleotide sequence ID" value="NZ_JBAFUR010000002.1"/>
</dbReference>
<evidence type="ECO:0000313" key="3">
    <source>
        <dbReference type="Proteomes" id="UP001604043"/>
    </source>
</evidence>
<dbReference type="PANTHER" id="PTHR28152:SF1">
    <property type="entry name" value="HYDROXYACYL-THIOESTER DEHYDRATASE TYPE 2, MITOCHONDRIAL"/>
    <property type="match status" value="1"/>
</dbReference>
<keyword evidence="3" id="KW-1185">Reference proteome</keyword>
<reference evidence="2 3" key="1">
    <citation type="submission" date="2024-02" db="EMBL/GenBank/DDBJ databases">
        <title>Expansion and revision of Xanthobacter and proposal of Roseixanthobacter gen. nov.</title>
        <authorList>
            <person name="Soltysiak M.P.M."/>
            <person name="Jalihal A."/>
            <person name="Ory A."/>
            <person name="Chrisophersen C."/>
            <person name="Lee A.D."/>
            <person name="Boulton J."/>
            <person name="Springer M."/>
        </authorList>
    </citation>
    <scope>NUCLEOTIDE SEQUENCE [LARGE SCALE GENOMIC DNA]</scope>
    <source>
        <strain evidence="2 3">CB5</strain>
    </source>
</reference>
<protein>
    <submittedName>
        <fullName evidence="2">MaoC family dehydratase N-terminal domain-containing protein</fullName>
    </submittedName>
</protein>
<dbReference type="PANTHER" id="PTHR28152">
    <property type="entry name" value="HYDROXYACYL-THIOESTER DEHYDRATASE TYPE 2, MITOCHONDRIAL"/>
    <property type="match status" value="1"/>
</dbReference>
<dbReference type="InterPro" id="IPR052741">
    <property type="entry name" value="Mitochondrial_HTD2"/>
</dbReference>
<dbReference type="Proteomes" id="UP001604043">
    <property type="component" value="Unassembled WGS sequence"/>
</dbReference>
<comment type="caution">
    <text evidence="2">The sequence shown here is derived from an EMBL/GenBank/DDBJ whole genome shotgun (WGS) entry which is preliminary data.</text>
</comment>
<gene>
    <name evidence="2" type="ORF">V5F30_11675</name>
</gene>
<organism evidence="2 3">
    <name type="scientific">Xanthobacter aminoxidans</name>
    <dbReference type="NCBI Taxonomy" id="186280"/>
    <lineage>
        <taxon>Bacteria</taxon>
        <taxon>Pseudomonadati</taxon>
        <taxon>Pseudomonadota</taxon>
        <taxon>Alphaproteobacteria</taxon>
        <taxon>Hyphomicrobiales</taxon>
        <taxon>Xanthobacteraceae</taxon>
        <taxon>Xanthobacter</taxon>
    </lineage>
</organism>